<protein>
    <submittedName>
        <fullName evidence="1">Uncharacterized protein</fullName>
    </submittedName>
</protein>
<evidence type="ECO:0000313" key="2">
    <source>
        <dbReference type="Proteomes" id="UP001732700"/>
    </source>
</evidence>
<name>A0ACD6A205_AVESA</name>
<dbReference type="EnsemblPlants" id="AVESA.00010b.r2.7CG0687580.1">
    <property type="protein sequence ID" value="AVESA.00010b.r2.7CG0687580.1.CDS"/>
    <property type="gene ID" value="AVESA.00010b.r2.7CG0687580"/>
</dbReference>
<accession>A0ACD6A205</accession>
<organism evidence="1 2">
    <name type="scientific">Avena sativa</name>
    <name type="common">Oat</name>
    <dbReference type="NCBI Taxonomy" id="4498"/>
    <lineage>
        <taxon>Eukaryota</taxon>
        <taxon>Viridiplantae</taxon>
        <taxon>Streptophyta</taxon>
        <taxon>Embryophyta</taxon>
        <taxon>Tracheophyta</taxon>
        <taxon>Spermatophyta</taxon>
        <taxon>Magnoliopsida</taxon>
        <taxon>Liliopsida</taxon>
        <taxon>Poales</taxon>
        <taxon>Poaceae</taxon>
        <taxon>BOP clade</taxon>
        <taxon>Pooideae</taxon>
        <taxon>Poodae</taxon>
        <taxon>Poeae</taxon>
        <taxon>Poeae Chloroplast Group 1 (Aveneae type)</taxon>
        <taxon>Aveninae</taxon>
        <taxon>Avena</taxon>
    </lineage>
</organism>
<sequence>MRPGAAALIERMASMEREPKALSLHELKYAREAALYVLRTQSSEDAVRIFTEGLKPVLGVRKSSMADYEEEEEEDDDDDDYQDDDSFNPDAFPDDDSCCHHHHQYGGRADEERDVATAPF</sequence>
<dbReference type="Proteomes" id="UP001732700">
    <property type="component" value="Chromosome 7C"/>
</dbReference>
<keyword evidence="2" id="KW-1185">Reference proteome</keyword>
<proteinExistence type="predicted"/>
<reference evidence="1" key="2">
    <citation type="submission" date="2025-09" db="UniProtKB">
        <authorList>
            <consortium name="EnsemblPlants"/>
        </authorList>
    </citation>
    <scope>IDENTIFICATION</scope>
</reference>
<evidence type="ECO:0000313" key="1">
    <source>
        <dbReference type="EnsemblPlants" id="AVESA.00010b.r2.7CG0687580.1.CDS"/>
    </source>
</evidence>
<reference evidence="1" key="1">
    <citation type="submission" date="2021-05" db="EMBL/GenBank/DDBJ databases">
        <authorList>
            <person name="Scholz U."/>
            <person name="Mascher M."/>
            <person name="Fiebig A."/>
        </authorList>
    </citation>
    <scope>NUCLEOTIDE SEQUENCE [LARGE SCALE GENOMIC DNA]</scope>
</reference>